<reference evidence="2" key="2">
    <citation type="submission" date="2025-09" db="UniProtKB">
        <authorList>
            <consortium name="Ensembl"/>
        </authorList>
    </citation>
    <scope>IDENTIFICATION</scope>
</reference>
<dbReference type="Gene3D" id="4.10.1130.20">
    <property type="match status" value="1"/>
</dbReference>
<evidence type="ECO:0000313" key="3">
    <source>
        <dbReference type="Proteomes" id="UP000694404"/>
    </source>
</evidence>
<organism evidence="2 3">
    <name type="scientific">Chelonoidis abingdonii</name>
    <name type="common">Abingdon island giant tortoise</name>
    <name type="synonym">Testudo abingdonii</name>
    <dbReference type="NCBI Taxonomy" id="106734"/>
    <lineage>
        <taxon>Eukaryota</taxon>
        <taxon>Metazoa</taxon>
        <taxon>Chordata</taxon>
        <taxon>Craniata</taxon>
        <taxon>Vertebrata</taxon>
        <taxon>Euteleostomi</taxon>
        <taxon>Archelosauria</taxon>
        <taxon>Testudinata</taxon>
        <taxon>Testudines</taxon>
        <taxon>Cryptodira</taxon>
        <taxon>Durocryptodira</taxon>
        <taxon>Testudinoidea</taxon>
        <taxon>Testudinidae</taxon>
        <taxon>Chelonoidis</taxon>
    </lineage>
</organism>
<evidence type="ECO:0000313" key="2">
    <source>
        <dbReference type="Ensembl" id="ENSCABP00000008692.1"/>
    </source>
</evidence>
<dbReference type="Proteomes" id="UP000694404">
    <property type="component" value="Unplaced"/>
</dbReference>
<reference evidence="2" key="1">
    <citation type="submission" date="2025-08" db="UniProtKB">
        <authorList>
            <consortium name="Ensembl"/>
        </authorList>
    </citation>
    <scope>IDENTIFICATION</scope>
</reference>
<dbReference type="AlphaFoldDB" id="A0A8C0GGV5"/>
<evidence type="ECO:0000256" key="1">
    <source>
        <dbReference type="SAM" id="MobiDB-lite"/>
    </source>
</evidence>
<dbReference type="InterPro" id="IPR039790">
    <property type="entry name" value="CHRD1"/>
</dbReference>
<keyword evidence="3" id="KW-1185">Reference proteome</keyword>
<dbReference type="GeneTree" id="ENSGT01000000221023"/>
<proteinExistence type="predicted"/>
<dbReference type="Ensembl" id="ENSCABT00000009531.1">
    <property type="protein sequence ID" value="ENSCABP00000008692.1"/>
    <property type="gene ID" value="ENSCABG00000006570.1"/>
</dbReference>
<evidence type="ECO:0008006" key="4">
    <source>
        <dbReference type="Google" id="ProtNLM"/>
    </source>
</evidence>
<name>A0A8C0GGV5_CHEAB</name>
<dbReference type="PANTHER" id="PTHR46983">
    <property type="entry name" value="CYSTEINE AND HISTIDINE-RICH DOMAIN-CONTAINING PROTEIN 1"/>
    <property type="match status" value="1"/>
</dbReference>
<sequence length="106" mass="11800">MALLCYNKGCGQRFDASKNSEGKWICFPGVSEPLFHKGVIFCPPNNLEKIFDGCMKGCHSNEKPPEPFRPEDTSDKLKAKPSTELIVQSPKSAEKLQPLMSQDSHC</sequence>
<feature type="region of interest" description="Disordered" evidence="1">
    <location>
        <begin position="61"/>
        <end position="106"/>
    </location>
</feature>
<protein>
    <recommendedName>
        <fullName evidence="4">CHORD domain-containing protein</fullName>
    </recommendedName>
</protein>
<accession>A0A8C0GGV5</accession>
<feature type="compositionally biased region" description="Basic and acidic residues" evidence="1">
    <location>
        <begin position="61"/>
        <end position="78"/>
    </location>
</feature>
<dbReference type="PANTHER" id="PTHR46983:SF2">
    <property type="entry name" value="INTEGRIN SUBUNIT BETA 1 BINDING PROTEIN 2"/>
    <property type="match status" value="1"/>
</dbReference>